<dbReference type="Proteomes" id="UP000028501">
    <property type="component" value="Chromosome"/>
</dbReference>
<protein>
    <submittedName>
        <fullName evidence="1">Acetoacetate decarboxylase</fullName>
        <ecNumber evidence="1">4.1.1.4</ecNumber>
    </submittedName>
</protein>
<dbReference type="InterPro" id="IPR023375">
    <property type="entry name" value="ADC_dom_sf"/>
</dbReference>
<dbReference type="GeneID" id="24794782"/>
<dbReference type="HOGENOM" id="CLU_086584_0_0_2"/>
<proteinExistence type="predicted"/>
<evidence type="ECO:0000313" key="2">
    <source>
        <dbReference type="Proteomes" id="UP000028501"/>
    </source>
</evidence>
<evidence type="ECO:0000313" key="1">
    <source>
        <dbReference type="EMBL" id="AIG98050.1"/>
    </source>
</evidence>
<accession>A0A075WCE9</accession>
<dbReference type="GO" id="GO:0047602">
    <property type="term" value="F:acetoacetate decarboxylase activity"/>
    <property type="evidence" value="ECO:0007669"/>
    <property type="project" value="UniProtKB-EC"/>
</dbReference>
<sequence>MLKGIPHDSPLYEVDEDRGIEYRNCDAIVGFFTIKGDVSDLLPEGLKAYSKPAQGGIWISHYSFSTVGEYHEYLTVIQVEDEQGDMGYYIPYIYVTNDSALAAGRELAGAPKKLANIGLVKELDVVMGYLERPTGKRLVTFVMKPNTRALGGMIDFVLPKPTYLYSVRHLPPIKGKGGVTQLVKWYADIDFHVDPKGERAIFMGPGNITYDSPSVIDPVHKVEIDTLMTALYFQFDMKLGFVDILREY</sequence>
<dbReference type="SUPFAM" id="SSF160104">
    <property type="entry name" value="Acetoacetate decarboxylase-like"/>
    <property type="match status" value="1"/>
</dbReference>
<dbReference type="SMR" id="A0A075WCE9"/>
<gene>
    <name evidence="1" type="ORF">AFULGI_00012750</name>
</gene>
<dbReference type="AlphaFoldDB" id="A0A075WCE9"/>
<keyword evidence="1" id="KW-0456">Lyase</keyword>
<dbReference type="KEGG" id="afg:AFULGI_00012750"/>
<dbReference type="Pfam" id="PF06314">
    <property type="entry name" value="ADC"/>
    <property type="match status" value="1"/>
</dbReference>
<dbReference type="EC" id="4.1.1.4" evidence="1"/>
<dbReference type="InterPro" id="IPR010451">
    <property type="entry name" value="Acetoacetate_decarboxylase"/>
</dbReference>
<name>A0A075WCE9_ARCFL</name>
<dbReference type="RefSeq" id="WP_010878672.1">
    <property type="nucleotide sequence ID" value="NZ_CP006577.1"/>
</dbReference>
<reference evidence="1 2" key="1">
    <citation type="submission" date="2013-07" db="EMBL/GenBank/DDBJ databases">
        <title>Genome of Archaeoglobus fulgidus.</title>
        <authorList>
            <person name="Fiebig A."/>
            <person name="Birkeland N.-K."/>
        </authorList>
    </citation>
    <scope>NUCLEOTIDE SEQUENCE [LARGE SCALE GENOMIC DNA]</scope>
    <source>
        <strain evidence="1 2">DSM 8774</strain>
    </source>
</reference>
<dbReference type="EMBL" id="CP006577">
    <property type="protein sequence ID" value="AIG98050.1"/>
    <property type="molecule type" value="Genomic_DNA"/>
</dbReference>
<organism evidence="1 2">
    <name type="scientific">Archaeoglobus fulgidus DSM 8774</name>
    <dbReference type="NCBI Taxonomy" id="1344584"/>
    <lineage>
        <taxon>Archaea</taxon>
        <taxon>Methanobacteriati</taxon>
        <taxon>Methanobacteriota</taxon>
        <taxon>Archaeoglobi</taxon>
        <taxon>Archaeoglobales</taxon>
        <taxon>Archaeoglobaceae</taxon>
        <taxon>Archaeoglobus</taxon>
    </lineage>
</organism>
<dbReference type="Gene3D" id="2.40.400.10">
    <property type="entry name" value="Acetoacetate decarboxylase-like"/>
    <property type="match status" value="1"/>
</dbReference>